<dbReference type="Proteomes" id="UP001609175">
    <property type="component" value="Unassembled WGS sequence"/>
</dbReference>
<dbReference type="PANTHER" id="PTHR46566">
    <property type="entry name" value="1-PHOSPHOFRUCTOKINASE-RELATED"/>
    <property type="match status" value="1"/>
</dbReference>
<protein>
    <submittedName>
        <fullName evidence="2">PfkB family carbohydrate kinase</fullName>
    </submittedName>
</protein>
<dbReference type="Gene3D" id="3.40.1190.20">
    <property type="match status" value="1"/>
</dbReference>
<accession>A0ABW7JUQ6</accession>
<proteinExistence type="predicted"/>
<sequence length="137" mass="14069">MNPALDISTTAPSVVPTSKLRCAKPQYDPGGNGINVALVAHVLGPSVAAVFPSCGPSGRVLEDLLAAEHVPSRSVRIGGSVRESSAVTDQRVGDVAAAAALTVPGTGLCRRADVSRLFAEQTDANTTDTHETHSRAK</sequence>
<dbReference type="EMBL" id="JBIMSO010000130">
    <property type="protein sequence ID" value="MFH5211613.1"/>
    <property type="molecule type" value="Genomic_DNA"/>
</dbReference>
<evidence type="ECO:0000313" key="3">
    <source>
        <dbReference type="Proteomes" id="UP001609175"/>
    </source>
</evidence>
<dbReference type="SUPFAM" id="SSF53613">
    <property type="entry name" value="Ribokinase-like"/>
    <property type="match status" value="1"/>
</dbReference>
<reference evidence="2 3" key="1">
    <citation type="submission" date="2024-10" db="EMBL/GenBank/DDBJ databases">
        <authorList>
            <person name="Riesco R."/>
        </authorList>
    </citation>
    <scope>NUCLEOTIDE SEQUENCE [LARGE SCALE GENOMIC DNA]</scope>
    <source>
        <strain evidence="2 3">NCIMB 15449</strain>
    </source>
</reference>
<dbReference type="GO" id="GO:0016301">
    <property type="term" value="F:kinase activity"/>
    <property type="evidence" value="ECO:0007669"/>
    <property type="project" value="UniProtKB-KW"/>
</dbReference>
<dbReference type="InterPro" id="IPR029056">
    <property type="entry name" value="Ribokinase-like"/>
</dbReference>
<dbReference type="PANTHER" id="PTHR46566:SF2">
    <property type="entry name" value="ATP-DEPENDENT 6-PHOSPHOFRUCTOKINASE ISOZYME 2"/>
    <property type="match status" value="1"/>
</dbReference>
<keyword evidence="2" id="KW-0808">Transferase</keyword>
<keyword evidence="2" id="KW-0418">Kinase</keyword>
<dbReference type="RefSeq" id="WP_395118239.1">
    <property type="nucleotide sequence ID" value="NZ_JBIMSO010000130.1"/>
</dbReference>
<evidence type="ECO:0000313" key="2">
    <source>
        <dbReference type="EMBL" id="MFH5211613.1"/>
    </source>
</evidence>
<name>A0ABW7JUQ6_9NOCA</name>
<organism evidence="2 3">
    <name type="scientific">Antrihabitans spumae</name>
    <dbReference type="NCBI Taxonomy" id="3373370"/>
    <lineage>
        <taxon>Bacteria</taxon>
        <taxon>Bacillati</taxon>
        <taxon>Actinomycetota</taxon>
        <taxon>Actinomycetes</taxon>
        <taxon>Mycobacteriales</taxon>
        <taxon>Nocardiaceae</taxon>
        <taxon>Antrihabitans</taxon>
    </lineage>
</organism>
<dbReference type="Pfam" id="PF00294">
    <property type="entry name" value="PfkB"/>
    <property type="match status" value="1"/>
</dbReference>
<feature type="domain" description="Carbohydrate kinase PfkB" evidence="1">
    <location>
        <begin position="17"/>
        <end position="87"/>
    </location>
</feature>
<dbReference type="InterPro" id="IPR011611">
    <property type="entry name" value="PfkB_dom"/>
</dbReference>
<evidence type="ECO:0000259" key="1">
    <source>
        <dbReference type="Pfam" id="PF00294"/>
    </source>
</evidence>
<gene>
    <name evidence="2" type="ORF">ACHIPZ_25930</name>
</gene>
<comment type="caution">
    <text evidence="2">The sequence shown here is derived from an EMBL/GenBank/DDBJ whole genome shotgun (WGS) entry which is preliminary data.</text>
</comment>